<comment type="subcellular location">
    <subcellularLocation>
        <location evidence="2">Cytoplasm</location>
    </subcellularLocation>
</comment>
<reference evidence="3" key="2">
    <citation type="submission" date="2022-10" db="EMBL/GenBank/DDBJ databases">
        <authorList>
            <person name="Aronson H.S."/>
        </authorList>
    </citation>
    <scope>NUCLEOTIDE SEQUENCE</scope>
    <source>
        <strain evidence="3">RS19-109</strain>
    </source>
</reference>
<dbReference type="Gene3D" id="3.50.80.10">
    <property type="entry name" value="D-tyrosyl-tRNA(Tyr) deacylase"/>
    <property type="match status" value="1"/>
</dbReference>
<dbReference type="EC" id="3.1.1.-" evidence="2"/>
<dbReference type="FunFam" id="3.50.80.10:FF:000001">
    <property type="entry name" value="D-aminoacyl-tRNA deacylase"/>
    <property type="match status" value="1"/>
</dbReference>
<dbReference type="GO" id="GO:0005737">
    <property type="term" value="C:cytoplasm"/>
    <property type="evidence" value="ECO:0007669"/>
    <property type="project" value="UniProtKB-SubCell"/>
</dbReference>
<evidence type="ECO:0000313" key="3">
    <source>
        <dbReference type="EMBL" id="MDG4474542.1"/>
    </source>
</evidence>
<dbReference type="CDD" id="cd00563">
    <property type="entry name" value="Dtyr_deacylase"/>
    <property type="match status" value="1"/>
</dbReference>
<evidence type="ECO:0000313" key="4">
    <source>
        <dbReference type="Proteomes" id="UP001154240"/>
    </source>
</evidence>
<evidence type="ECO:0000256" key="2">
    <source>
        <dbReference type="HAMAP-Rule" id="MF_00518"/>
    </source>
</evidence>
<keyword evidence="2 3" id="KW-0378">Hydrolase</keyword>
<dbReference type="NCBIfam" id="TIGR00256">
    <property type="entry name" value="D-aminoacyl-tRNA deacylase"/>
    <property type="match status" value="1"/>
</dbReference>
<evidence type="ECO:0000256" key="1">
    <source>
        <dbReference type="ARBA" id="ARBA00009673"/>
    </source>
</evidence>
<comment type="caution">
    <text evidence="3">The sequence shown here is derived from an EMBL/GenBank/DDBJ whole genome shotgun (WGS) entry which is preliminary data.</text>
</comment>
<comment type="catalytic activity">
    <reaction evidence="2">
        <text>a D-aminoacyl-tRNA + H2O = a tRNA + a D-alpha-amino acid + H(+)</text>
        <dbReference type="Rhea" id="RHEA:13953"/>
        <dbReference type="Rhea" id="RHEA-COMP:10123"/>
        <dbReference type="Rhea" id="RHEA-COMP:10124"/>
        <dbReference type="ChEBI" id="CHEBI:15377"/>
        <dbReference type="ChEBI" id="CHEBI:15378"/>
        <dbReference type="ChEBI" id="CHEBI:59871"/>
        <dbReference type="ChEBI" id="CHEBI:78442"/>
        <dbReference type="ChEBI" id="CHEBI:79333"/>
        <dbReference type="EC" id="3.1.1.96"/>
    </reaction>
</comment>
<keyword evidence="2" id="KW-0694">RNA-binding</keyword>
<keyword evidence="4" id="KW-1185">Reference proteome</keyword>
<accession>A0A9X4MKL6</accession>
<dbReference type="GO" id="GO:0019478">
    <property type="term" value="P:D-amino acid catabolic process"/>
    <property type="evidence" value="ECO:0007669"/>
    <property type="project" value="UniProtKB-UniRule"/>
</dbReference>
<sequence>MRAVVQRVSQASVHVDGEICGAIGPGLLVLLGVGKNDAEQDAALLADKIANLRIFEDTQGLMNLSLLEVQGEILVVSQFTLFGDCRKGRRPSYSTAAPPAEAAHLYEQFIREIRTKKITVATGKFQAMMDVTLVNNGPVTLLLDTEKQF</sequence>
<name>A0A9X4MKL6_9BACT</name>
<gene>
    <name evidence="2 3" type="primary">dtd</name>
    <name evidence="3" type="ORF">OLX77_00025</name>
</gene>
<dbReference type="PANTHER" id="PTHR10472:SF5">
    <property type="entry name" value="D-AMINOACYL-TRNA DEACYLASE 1"/>
    <property type="match status" value="1"/>
</dbReference>
<comment type="catalytic activity">
    <reaction evidence="2">
        <text>glycyl-tRNA(Ala) + H2O = tRNA(Ala) + glycine + H(+)</text>
        <dbReference type="Rhea" id="RHEA:53744"/>
        <dbReference type="Rhea" id="RHEA-COMP:9657"/>
        <dbReference type="Rhea" id="RHEA-COMP:13640"/>
        <dbReference type="ChEBI" id="CHEBI:15377"/>
        <dbReference type="ChEBI" id="CHEBI:15378"/>
        <dbReference type="ChEBI" id="CHEBI:57305"/>
        <dbReference type="ChEBI" id="CHEBI:78442"/>
        <dbReference type="ChEBI" id="CHEBI:78522"/>
    </reaction>
</comment>
<comment type="domain">
    <text evidence="2">A Gly-cisPro motif from one monomer fits into the active site of the other monomer to allow specific chiral rejection of L-amino acids.</text>
</comment>
<reference evidence="3" key="1">
    <citation type="journal article" date="2022" name="bioRxiv">
        <title>Thiovibrio frasassiensisgen. nov., sp. nov., an autotrophic, elemental sulfur disproportionating bacterium isolated from sulfidic karst sediment, and proposal of Thiovibrionaceae fam. nov.</title>
        <authorList>
            <person name="Aronson H."/>
            <person name="Thomas C."/>
            <person name="Bhattacharyya M."/>
            <person name="Eckstein S."/>
            <person name="Jensen S."/>
            <person name="Barco R."/>
            <person name="Macalady J."/>
            <person name="Amend J."/>
        </authorList>
    </citation>
    <scope>NUCLEOTIDE SEQUENCE</scope>
    <source>
        <strain evidence="3">RS19-109</strain>
    </source>
</reference>
<dbReference type="InterPro" id="IPR023509">
    <property type="entry name" value="DTD-like_sf"/>
</dbReference>
<feature type="short sequence motif" description="Gly-cisPro motif, important for rejection of L-amino acids" evidence="2">
    <location>
        <begin position="137"/>
        <end position="138"/>
    </location>
</feature>
<keyword evidence="2" id="KW-0820">tRNA-binding</keyword>
<dbReference type="PANTHER" id="PTHR10472">
    <property type="entry name" value="D-TYROSYL-TRNA TYR DEACYLASE"/>
    <property type="match status" value="1"/>
</dbReference>
<dbReference type="RefSeq" id="WP_307631525.1">
    <property type="nucleotide sequence ID" value="NZ_JAPHEH010000001.1"/>
</dbReference>
<dbReference type="InterPro" id="IPR003732">
    <property type="entry name" value="Daa-tRNA_deacyls_DTD"/>
</dbReference>
<keyword evidence="2" id="KW-0963">Cytoplasm</keyword>
<dbReference type="GO" id="GO:0106026">
    <property type="term" value="F:Gly-tRNA(Ala) deacylase activity"/>
    <property type="evidence" value="ECO:0007669"/>
    <property type="project" value="UniProtKB-UniRule"/>
</dbReference>
<dbReference type="GO" id="GO:0000049">
    <property type="term" value="F:tRNA binding"/>
    <property type="evidence" value="ECO:0007669"/>
    <property type="project" value="UniProtKB-UniRule"/>
</dbReference>
<dbReference type="EC" id="3.1.1.96" evidence="2"/>
<dbReference type="AlphaFoldDB" id="A0A9X4MKL6"/>
<dbReference type="GO" id="GO:0043908">
    <property type="term" value="F:Ser(Gly)-tRNA(Ala) hydrolase activity"/>
    <property type="evidence" value="ECO:0007669"/>
    <property type="project" value="UniProtKB-UniRule"/>
</dbReference>
<dbReference type="GO" id="GO:0051500">
    <property type="term" value="F:D-tyrosyl-tRNA(Tyr) deacylase activity"/>
    <property type="evidence" value="ECO:0007669"/>
    <property type="project" value="TreeGrafter"/>
</dbReference>
<dbReference type="Proteomes" id="UP001154240">
    <property type="component" value="Unassembled WGS sequence"/>
</dbReference>
<protein>
    <recommendedName>
        <fullName evidence="2">D-aminoacyl-tRNA deacylase</fullName>
        <shortName evidence="2">DTD</shortName>
        <ecNumber evidence="2">3.1.1.96</ecNumber>
    </recommendedName>
    <alternativeName>
        <fullName evidence="2">Gly-tRNA(Ala) deacylase</fullName>
        <ecNumber evidence="2">3.1.1.-</ecNumber>
    </alternativeName>
</protein>
<dbReference type="SUPFAM" id="SSF69500">
    <property type="entry name" value="DTD-like"/>
    <property type="match status" value="1"/>
</dbReference>
<proteinExistence type="inferred from homology"/>
<organism evidence="3 4">
    <name type="scientific">Thiovibrio frasassiensis</name>
    <dbReference type="NCBI Taxonomy" id="2984131"/>
    <lineage>
        <taxon>Bacteria</taxon>
        <taxon>Pseudomonadati</taxon>
        <taxon>Thermodesulfobacteriota</taxon>
        <taxon>Desulfobulbia</taxon>
        <taxon>Desulfobulbales</taxon>
        <taxon>Thiovibrionaceae</taxon>
        <taxon>Thiovibrio</taxon>
    </lineage>
</organism>
<comment type="subunit">
    <text evidence="2">Homodimer.</text>
</comment>
<dbReference type="Pfam" id="PF02580">
    <property type="entry name" value="Tyr_Deacylase"/>
    <property type="match status" value="1"/>
</dbReference>
<dbReference type="EMBL" id="JAPHEH010000001">
    <property type="protein sequence ID" value="MDG4474542.1"/>
    <property type="molecule type" value="Genomic_DNA"/>
</dbReference>
<comment type="function">
    <text evidence="2">An aminoacyl-tRNA editing enzyme that deacylates mischarged D-aminoacyl-tRNAs. Also deacylates mischarged glycyl-tRNA(Ala), protecting cells against glycine mischarging by AlaRS. Acts via tRNA-based rather than protein-based catalysis; rejects L-amino acids rather than detecting D-amino acids in the active site. By recycling D-aminoacyl-tRNA to D-amino acids and free tRNA molecules, this enzyme counteracts the toxicity associated with the formation of D-aminoacyl-tRNA entities in vivo and helps enforce protein L-homochirality.</text>
</comment>
<comment type="similarity">
    <text evidence="1 2">Belongs to the DTD family.</text>
</comment>
<dbReference type="HAMAP" id="MF_00518">
    <property type="entry name" value="Deacylase_Dtd"/>
    <property type="match status" value="1"/>
</dbReference>